<keyword evidence="5" id="KW-0833">Ubl conjugation pathway</keyword>
<dbReference type="Proteomes" id="UP000502823">
    <property type="component" value="Unassembled WGS sequence"/>
</dbReference>
<feature type="compositionally biased region" description="Pro residues" evidence="8">
    <location>
        <begin position="317"/>
        <end position="338"/>
    </location>
</feature>
<dbReference type="InParanoid" id="A0A6L2PU01"/>
<dbReference type="EC" id="3.4.19.12" evidence="3"/>
<dbReference type="PROSITE" id="PS00973">
    <property type="entry name" value="USP_2"/>
    <property type="match status" value="1"/>
</dbReference>
<sequence>ELQFLDLTDADEEECDFLRATLFSWNPNSKYPELPWTTQADFSSSPTEWRPTRCAVAPTPHPTLRGAFLSPPLYTPAPPALGLVPTMTVQGEPVDGPSAVTAVLDEGESDSITPAAAAHVSQDPKILAGPTNAVFSDTSILSAPTSVPGPVPPSVMTTVYHHQIMSGLPISNVYVGNVTANVNVHGYVGTYPHISPQQVYPAESANPPIRNGGREARRGRSSKLGNKHVDGQYGERNSSGRHTQEVMQVQPSALVESPPANSNMPQQGFPQFYPMSAMAHPYQSPYYSPSTPTHLPQPSAQHATGTPIYLPGHAMYAPPPPPPQPLYGPYGPPHQPPGGPPVMSFTAIQPARVPTTETTVLRSYPLEGSEAEERLPAQTGNESELEDGSSHEQQLPPSSLCVTSYETQTLPELCSPEAVTCGHTSKKPVSYQQQQSEEEDFNQANLVNTVVVNNSNIVAEPPPFNETKESDLADTVNLNFHQSTGHHNLGKNDLQPTFVSEQVKVSAQDSVTDGDVSVKHASRVNISESSANGNAVVSDFDLKGDVVVNGINVFPAVEKCEITDVKSPLSHVDIPTSSVTTPKAAFGLAAEHRASGQSATADTPVATPGQKSWASLFKPHSAVAAPPGNKPLAHVKPFQNKVPVAPVASCSVLEGCSTPESASPSVSPGVSSAVGNSVNSLPQLPSPSTADDPYLYQLGEILLKYKLEHKALSLQPRGLTNRSNWCYINSTLQALLACPPFYNLMKALSLPQKRSGKSTTPIIDSMVQFVNEFIPLSPTSRLRDRKEKALRKDDGSIEVQCGAPFEPSYIYKMLNCIRSDTFKVEGRQEDAEEFLGCLLNALNDEMLEVIVLVNGDIATNGDASAQSQDEDDTEWKVMGPKNKGSVTRRAEFGRTPISDIFRGHLRSRVQRAGDQSTDNVQPFFTLQLDVEKAQSVKDALEILVGRDQLEGVTCSRTNQEIEAWQQVTLEELPLVLLLHLKWFDYKLEGTSKIVKCVEFPIDLKVDPKLMSSNKKYTVKQRQYKLFAVVYHDGKEASKGHYITDVFHVGYGGWVRYDDSVVKAVQESNVLRPRVPRVPYLLYYRRCDTIGSQPASDKTR</sequence>
<comment type="similarity">
    <text evidence="2">Belongs to the peptidase C19 family. USP10 subfamily.</text>
</comment>
<keyword evidence="4" id="KW-0645">Protease</keyword>
<keyword evidence="7" id="KW-0788">Thiol protease</keyword>
<proteinExistence type="inferred from homology"/>
<evidence type="ECO:0000256" key="6">
    <source>
        <dbReference type="ARBA" id="ARBA00022801"/>
    </source>
</evidence>
<feature type="non-terminal residue" evidence="10">
    <location>
        <position position="1"/>
    </location>
</feature>
<dbReference type="GO" id="GO:0010506">
    <property type="term" value="P:regulation of autophagy"/>
    <property type="evidence" value="ECO:0007669"/>
    <property type="project" value="TreeGrafter"/>
</dbReference>
<dbReference type="EMBL" id="BLKM01000601">
    <property type="protein sequence ID" value="GFG36081.1"/>
    <property type="molecule type" value="Genomic_DNA"/>
</dbReference>
<feature type="region of interest" description="Disordered" evidence="8">
    <location>
        <begin position="312"/>
        <end position="338"/>
    </location>
</feature>
<evidence type="ECO:0000256" key="8">
    <source>
        <dbReference type="SAM" id="MobiDB-lite"/>
    </source>
</evidence>
<dbReference type="GO" id="GO:0016579">
    <property type="term" value="P:protein deubiquitination"/>
    <property type="evidence" value="ECO:0007669"/>
    <property type="project" value="InterPro"/>
</dbReference>
<comment type="caution">
    <text evidence="10">The sequence shown here is derived from an EMBL/GenBank/DDBJ whole genome shotgun (WGS) entry which is preliminary data.</text>
</comment>
<keyword evidence="11" id="KW-1185">Reference proteome</keyword>
<dbReference type="GO" id="GO:0030330">
    <property type="term" value="P:DNA damage response, signal transduction by p53 class mediator"/>
    <property type="evidence" value="ECO:0007669"/>
    <property type="project" value="TreeGrafter"/>
</dbReference>
<dbReference type="FunCoup" id="A0A6L2PU01">
    <property type="interactions" value="90"/>
</dbReference>
<dbReference type="PANTHER" id="PTHR24006:SF687">
    <property type="entry name" value="UBIQUITIN CARBOXYL-TERMINAL HYDROLASE 10"/>
    <property type="match status" value="1"/>
</dbReference>
<protein>
    <recommendedName>
        <fullName evidence="3">ubiquitinyl hydrolase 1</fullName>
        <ecNumber evidence="3">3.4.19.12</ecNumber>
    </recommendedName>
</protein>
<dbReference type="InterPro" id="IPR001394">
    <property type="entry name" value="Peptidase_C19_UCH"/>
</dbReference>
<dbReference type="Gene3D" id="3.90.70.10">
    <property type="entry name" value="Cysteine proteinases"/>
    <property type="match status" value="1"/>
</dbReference>
<dbReference type="AlphaFoldDB" id="A0A6L2PU01"/>
<feature type="region of interest" description="Disordered" evidence="8">
    <location>
        <begin position="202"/>
        <end position="243"/>
    </location>
</feature>
<evidence type="ECO:0000256" key="1">
    <source>
        <dbReference type="ARBA" id="ARBA00000707"/>
    </source>
</evidence>
<evidence type="ECO:0000259" key="9">
    <source>
        <dbReference type="PROSITE" id="PS50235"/>
    </source>
</evidence>
<dbReference type="InterPro" id="IPR038765">
    <property type="entry name" value="Papain-like_cys_pep_sf"/>
</dbReference>
<dbReference type="Pfam" id="PF00443">
    <property type="entry name" value="UCH"/>
    <property type="match status" value="1"/>
</dbReference>
<feature type="domain" description="USP" evidence="9">
    <location>
        <begin position="717"/>
        <end position="1086"/>
    </location>
</feature>
<dbReference type="PROSITE" id="PS50235">
    <property type="entry name" value="USP_3"/>
    <property type="match status" value="1"/>
</dbReference>
<dbReference type="GO" id="GO:0006508">
    <property type="term" value="P:proteolysis"/>
    <property type="evidence" value="ECO:0007669"/>
    <property type="project" value="UniProtKB-KW"/>
</dbReference>
<name>A0A6L2PU01_COPFO</name>
<evidence type="ECO:0000313" key="11">
    <source>
        <dbReference type="Proteomes" id="UP000502823"/>
    </source>
</evidence>
<evidence type="ECO:0000313" key="10">
    <source>
        <dbReference type="EMBL" id="GFG36081.1"/>
    </source>
</evidence>
<reference evidence="11" key="1">
    <citation type="submission" date="2020-01" db="EMBL/GenBank/DDBJ databases">
        <title>Draft genome sequence of the Termite Coptotermes fromosanus.</title>
        <authorList>
            <person name="Itakura S."/>
            <person name="Yosikawa Y."/>
            <person name="Umezawa K."/>
        </authorList>
    </citation>
    <scope>NUCLEOTIDE SEQUENCE [LARGE SCALE GENOMIC DNA]</scope>
</reference>
<evidence type="ECO:0000256" key="3">
    <source>
        <dbReference type="ARBA" id="ARBA00012759"/>
    </source>
</evidence>
<dbReference type="InterPro" id="IPR018200">
    <property type="entry name" value="USP_CS"/>
</dbReference>
<dbReference type="GO" id="GO:0004843">
    <property type="term" value="F:cysteine-type deubiquitinase activity"/>
    <property type="evidence" value="ECO:0007669"/>
    <property type="project" value="UniProtKB-EC"/>
</dbReference>
<evidence type="ECO:0000256" key="5">
    <source>
        <dbReference type="ARBA" id="ARBA00022786"/>
    </source>
</evidence>
<accession>A0A6L2PU01</accession>
<dbReference type="SUPFAM" id="SSF54001">
    <property type="entry name" value="Cysteine proteinases"/>
    <property type="match status" value="1"/>
</dbReference>
<dbReference type="InterPro" id="IPR028889">
    <property type="entry name" value="USP"/>
</dbReference>
<dbReference type="InterPro" id="IPR050164">
    <property type="entry name" value="Peptidase_C19"/>
</dbReference>
<dbReference type="PANTHER" id="PTHR24006">
    <property type="entry name" value="UBIQUITIN CARBOXYL-TERMINAL HYDROLASE"/>
    <property type="match status" value="1"/>
</dbReference>
<evidence type="ECO:0000256" key="2">
    <source>
        <dbReference type="ARBA" id="ARBA00005427"/>
    </source>
</evidence>
<gene>
    <name evidence="10" type="ORF">Cfor_03656</name>
</gene>
<dbReference type="FunFam" id="3.90.70.10:FF:000092">
    <property type="entry name" value="Ubiquitin carboxyl-terminal hydrolase"/>
    <property type="match status" value="1"/>
</dbReference>
<dbReference type="GO" id="GO:0005634">
    <property type="term" value="C:nucleus"/>
    <property type="evidence" value="ECO:0007669"/>
    <property type="project" value="TreeGrafter"/>
</dbReference>
<dbReference type="OrthoDB" id="429671at2759"/>
<feature type="region of interest" description="Disordered" evidence="8">
    <location>
        <begin position="366"/>
        <end position="397"/>
    </location>
</feature>
<evidence type="ECO:0000256" key="7">
    <source>
        <dbReference type="ARBA" id="ARBA00022807"/>
    </source>
</evidence>
<organism evidence="10 11">
    <name type="scientific">Coptotermes formosanus</name>
    <name type="common">Formosan subterranean termite</name>
    <dbReference type="NCBI Taxonomy" id="36987"/>
    <lineage>
        <taxon>Eukaryota</taxon>
        <taxon>Metazoa</taxon>
        <taxon>Ecdysozoa</taxon>
        <taxon>Arthropoda</taxon>
        <taxon>Hexapoda</taxon>
        <taxon>Insecta</taxon>
        <taxon>Pterygota</taxon>
        <taxon>Neoptera</taxon>
        <taxon>Polyneoptera</taxon>
        <taxon>Dictyoptera</taxon>
        <taxon>Blattodea</taxon>
        <taxon>Blattoidea</taxon>
        <taxon>Termitoidae</taxon>
        <taxon>Rhinotermitidae</taxon>
        <taxon>Coptotermes</taxon>
    </lineage>
</organism>
<keyword evidence="6" id="KW-0378">Hydrolase</keyword>
<dbReference type="GO" id="GO:0005829">
    <property type="term" value="C:cytosol"/>
    <property type="evidence" value="ECO:0007669"/>
    <property type="project" value="TreeGrafter"/>
</dbReference>
<comment type="catalytic activity">
    <reaction evidence="1">
        <text>Thiol-dependent hydrolysis of ester, thioester, amide, peptide and isopeptide bonds formed by the C-terminal Gly of ubiquitin (a 76-residue protein attached to proteins as an intracellular targeting signal).</text>
        <dbReference type="EC" id="3.4.19.12"/>
    </reaction>
</comment>
<evidence type="ECO:0000256" key="4">
    <source>
        <dbReference type="ARBA" id="ARBA00022670"/>
    </source>
</evidence>